<keyword evidence="3" id="KW-1185">Reference proteome</keyword>
<evidence type="ECO:0000256" key="1">
    <source>
        <dbReference type="SAM" id="Phobius"/>
    </source>
</evidence>
<protein>
    <recommendedName>
        <fullName evidence="4">Bacitracin resistance protein</fullName>
    </recommendedName>
</protein>
<accession>A0ABU5N7N7</accession>
<evidence type="ECO:0000313" key="2">
    <source>
        <dbReference type="EMBL" id="MDZ8162092.1"/>
    </source>
</evidence>
<keyword evidence="1" id="KW-1133">Transmembrane helix</keyword>
<dbReference type="EMBL" id="JAWJYN010000002">
    <property type="protein sequence ID" value="MDZ8162092.1"/>
    <property type="molecule type" value="Genomic_DNA"/>
</dbReference>
<name>A0ABU5N7N7_9MICO</name>
<comment type="caution">
    <text evidence="2">The sequence shown here is derived from an EMBL/GenBank/DDBJ whole genome shotgun (WGS) entry which is preliminary data.</text>
</comment>
<keyword evidence="1" id="KW-0472">Membrane</keyword>
<dbReference type="Proteomes" id="UP001291912">
    <property type="component" value="Unassembled WGS sequence"/>
</dbReference>
<dbReference type="RefSeq" id="WP_194424583.1">
    <property type="nucleotide sequence ID" value="NZ_BAAAPT010000002.1"/>
</dbReference>
<proteinExistence type="predicted"/>
<organism evidence="2 3">
    <name type="scientific">Microbacterium aquimaris</name>
    <dbReference type="NCBI Taxonomy" id="459816"/>
    <lineage>
        <taxon>Bacteria</taxon>
        <taxon>Bacillati</taxon>
        <taxon>Actinomycetota</taxon>
        <taxon>Actinomycetes</taxon>
        <taxon>Micrococcales</taxon>
        <taxon>Microbacteriaceae</taxon>
        <taxon>Microbacterium</taxon>
    </lineage>
</organism>
<evidence type="ECO:0000313" key="3">
    <source>
        <dbReference type="Proteomes" id="UP001291912"/>
    </source>
</evidence>
<sequence length="118" mass="12473">MTDTTGSTARRLPTWITAVISGGFGLFYAYAVWNALDFLISQAGGYLGLSVIGWVVLGFAVVFPLLVFAAAFALGRRRGAMGLALVLLVGLGLVSVFWLDVLAYSYAAPEILLNAPEA</sequence>
<keyword evidence="1" id="KW-0812">Transmembrane</keyword>
<reference evidence="2 3" key="1">
    <citation type="submission" date="2023-10" db="EMBL/GenBank/DDBJ databases">
        <title>Microbacterium xanthum sp. nov., isolated from seaweed.</title>
        <authorList>
            <person name="Lee S.D."/>
        </authorList>
    </citation>
    <scope>NUCLEOTIDE SEQUENCE [LARGE SCALE GENOMIC DNA]</scope>
    <source>
        <strain evidence="2 3">KCTC 19124</strain>
    </source>
</reference>
<evidence type="ECO:0008006" key="4">
    <source>
        <dbReference type="Google" id="ProtNLM"/>
    </source>
</evidence>
<feature type="transmembrane region" description="Helical" evidence="1">
    <location>
        <begin position="12"/>
        <end position="31"/>
    </location>
</feature>
<feature type="transmembrane region" description="Helical" evidence="1">
    <location>
        <begin position="81"/>
        <end position="99"/>
    </location>
</feature>
<feature type="transmembrane region" description="Helical" evidence="1">
    <location>
        <begin position="51"/>
        <end position="74"/>
    </location>
</feature>
<gene>
    <name evidence="2" type="ORF">R2Q92_09580</name>
</gene>